<name>X1MNB6_9ZZZZ</name>
<accession>X1MNB6</accession>
<gene>
    <name evidence="1" type="ORF">S06H3_33067</name>
</gene>
<comment type="caution">
    <text evidence="1">The sequence shown here is derived from an EMBL/GenBank/DDBJ whole genome shotgun (WGS) entry which is preliminary data.</text>
</comment>
<organism evidence="1">
    <name type="scientific">marine sediment metagenome</name>
    <dbReference type="NCBI Taxonomy" id="412755"/>
    <lineage>
        <taxon>unclassified sequences</taxon>
        <taxon>metagenomes</taxon>
        <taxon>ecological metagenomes</taxon>
    </lineage>
</organism>
<dbReference type="AlphaFoldDB" id="X1MNB6"/>
<protein>
    <recommendedName>
        <fullName evidence="2">BclA C-terminal domain-containing protein</fullName>
    </recommendedName>
</protein>
<dbReference type="EMBL" id="BARV01019712">
    <property type="protein sequence ID" value="GAI19506.1"/>
    <property type="molecule type" value="Genomic_DNA"/>
</dbReference>
<evidence type="ECO:0008006" key="2">
    <source>
        <dbReference type="Google" id="ProtNLM"/>
    </source>
</evidence>
<proteinExistence type="predicted"/>
<evidence type="ECO:0000313" key="1">
    <source>
        <dbReference type="EMBL" id="GAI19506.1"/>
    </source>
</evidence>
<reference evidence="1" key="1">
    <citation type="journal article" date="2014" name="Front. Microbiol.">
        <title>High frequency of phylogenetically diverse reductive dehalogenase-homologous genes in deep subseafloor sedimentary metagenomes.</title>
        <authorList>
            <person name="Kawai M."/>
            <person name="Futagami T."/>
            <person name="Toyoda A."/>
            <person name="Takaki Y."/>
            <person name="Nishi S."/>
            <person name="Hori S."/>
            <person name="Arai W."/>
            <person name="Tsubouchi T."/>
            <person name="Morono Y."/>
            <person name="Uchiyama I."/>
            <person name="Ito T."/>
            <person name="Fujiyama A."/>
            <person name="Inagaki F."/>
            <person name="Takami H."/>
        </authorList>
    </citation>
    <scope>NUCLEOTIDE SEQUENCE</scope>
    <source>
        <strain evidence="1">Expedition CK06-06</strain>
    </source>
</reference>
<sequence length="133" mass="14108">MAARPVDIYGRIDYGKWKPWSVLSIPPNTPAPPATNIPGTVTVAGVTYPGVPITETGILRVIVAENTGVVFNLALTRAGVTSVMPYNAGGALVANCLYLFDVPVIRGDVVNFQFGALTTILMLDAYMIIMQGP</sequence>